<proteinExistence type="predicted"/>
<dbReference type="SUPFAM" id="SSF50630">
    <property type="entry name" value="Acid proteases"/>
    <property type="match status" value="1"/>
</dbReference>
<evidence type="ECO:0000313" key="1">
    <source>
        <dbReference type="EMBL" id="KAK4249857.1"/>
    </source>
</evidence>
<organism evidence="1 2">
    <name type="scientific">Corynascus novoguineensis</name>
    <dbReference type="NCBI Taxonomy" id="1126955"/>
    <lineage>
        <taxon>Eukaryota</taxon>
        <taxon>Fungi</taxon>
        <taxon>Dikarya</taxon>
        <taxon>Ascomycota</taxon>
        <taxon>Pezizomycotina</taxon>
        <taxon>Sordariomycetes</taxon>
        <taxon>Sordariomycetidae</taxon>
        <taxon>Sordariales</taxon>
        <taxon>Chaetomiaceae</taxon>
        <taxon>Corynascus</taxon>
    </lineage>
</organism>
<accession>A0AAN7HLK8</accession>
<protein>
    <submittedName>
        <fullName evidence="1">Uncharacterized protein</fullName>
    </submittedName>
</protein>
<dbReference type="InterPro" id="IPR021109">
    <property type="entry name" value="Peptidase_aspartic_dom_sf"/>
</dbReference>
<dbReference type="AlphaFoldDB" id="A0AAN7HLK8"/>
<reference evidence="1" key="2">
    <citation type="submission" date="2023-05" db="EMBL/GenBank/DDBJ databases">
        <authorList>
            <consortium name="Lawrence Berkeley National Laboratory"/>
            <person name="Steindorff A."/>
            <person name="Hensen N."/>
            <person name="Bonometti L."/>
            <person name="Westerberg I."/>
            <person name="Brannstrom I.O."/>
            <person name="Guillou S."/>
            <person name="Cros-Aarteil S."/>
            <person name="Calhoun S."/>
            <person name="Haridas S."/>
            <person name="Kuo A."/>
            <person name="Mondo S."/>
            <person name="Pangilinan J."/>
            <person name="Riley R."/>
            <person name="Labutti K."/>
            <person name="Andreopoulos B."/>
            <person name="Lipzen A."/>
            <person name="Chen C."/>
            <person name="Yanf M."/>
            <person name="Daum C."/>
            <person name="Ng V."/>
            <person name="Clum A."/>
            <person name="Ohm R."/>
            <person name="Martin F."/>
            <person name="Silar P."/>
            <person name="Natvig D."/>
            <person name="Lalanne C."/>
            <person name="Gautier V."/>
            <person name="Ament-Velasquez S.L."/>
            <person name="Kruys A."/>
            <person name="Hutchinson M.I."/>
            <person name="Powell A.J."/>
            <person name="Barry K."/>
            <person name="Miller A.N."/>
            <person name="Grigoriev I.V."/>
            <person name="Debuchy R."/>
            <person name="Gladieux P."/>
            <person name="Thoren M.H."/>
            <person name="Johannesson H."/>
        </authorList>
    </citation>
    <scope>NUCLEOTIDE SEQUENCE</scope>
    <source>
        <strain evidence="1">CBS 359.72</strain>
    </source>
</reference>
<keyword evidence="2" id="KW-1185">Reference proteome</keyword>
<evidence type="ECO:0000313" key="2">
    <source>
        <dbReference type="Proteomes" id="UP001303647"/>
    </source>
</evidence>
<comment type="caution">
    <text evidence="1">The sequence shown here is derived from an EMBL/GenBank/DDBJ whole genome shotgun (WGS) entry which is preliminary data.</text>
</comment>
<name>A0AAN7HLK8_9PEZI</name>
<dbReference type="EMBL" id="MU857619">
    <property type="protein sequence ID" value="KAK4249857.1"/>
    <property type="molecule type" value="Genomic_DNA"/>
</dbReference>
<dbReference type="Gene3D" id="2.40.70.10">
    <property type="entry name" value="Acid Proteases"/>
    <property type="match status" value="1"/>
</dbReference>
<dbReference type="Proteomes" id="UP001303647">
    <property type="component" value="Unassembled WGS sequence"/>
</dbReference>
<reference evidence="1" key="1">
    <citation type="journal article" date="2023" name="Mol. Phylogenet. Evol.">
        <title>Genome-scale phylogeny and comparative genomics of the fungal order Sordariales.</title>
        <authorList>
            <person name="Hensen N."/>
            <person name="Bonometti L."/>
            <person name="Westerberg I."/>
            <person name="Brannstrom I.O."/>
            <person name="Guillou S."/>
            <person name="Cros-Aarteil S."/>
            <person name="Calhoun S."/>
            <person name="Haridas S."/>
            <person name="Kuo A."/>
            <person name="Mondo S."/>
            <person name="Pangilinan J."/>
            <person name="Riley R."/>
            <person name="LaButti K."/>
            <person name="Andreopoulos B."/>
            <person name="Lipzen A."/>
            <person name="Chen C."/>
            <person name="Yan M."/>
            <person name="Daum C."/>
            <person name="Ng V."/>
            <person name="Clum A."/>
            <person name="Steindorff A."/>
            <person name="Ohm R.A."/>
            <person name="Martin F."/>
            <person name="Silar P."/>
            <person name="Natvig D.O."/>
            <person name="Lalanne C."/>
            <person name="Gautier V."/>
            <person name="Ament-Velasquez S.L."/>
            <person name="Kruys A."/>
            <person name="Hutchinson M.I."/>
            <person name="Powell A.J."/>
            <person name="Barry K."/>
            <person name="Miller A.N."/>
            <person name="Grigoriev I.V."/>
            <person name="Debuchy R."/>
            <person name="Gladieux P."/>
            <person name="Hiltunen Thoren M."/>
            <person name="Johannesson H."/>
        </authorList>
    </citation>
    <scope>NUCLEOTIDE SEQUENCE</scope>
    <source>
        <strain evidence="1">CBS 359.72</strain>
    </source>
</reference>
<gene>
    <name evidence="1" type="ORF">C7999DRAFT_29726</name>
</gene>
<sequence length="315" mass="34531">MSSEICEGRGGLVDRNKLPTAPIDGLADNNPGWRSLMSMDESQARLQAFQYAARAMLKLRDHNVTIVEGLATQGQQSSLSHIGLGEKSTLLRAFKDAGLIGALSWGLNAGSQSFEFPRDGNLVLGGYDDASIDGNVNYYDIAVPNLINDRPCPLQISLLGLNITVENGDGSEPDEQNYLQRSGKFPVCVEPYDNLFRFPSNYIDQLKRHISPRLAATDKGPVPESSYPDIYNLEPGLVYNTSAKFRVTMKVSLENGLTVTIPHHEMVRPLRGLDNQGVPQVEPDYREVAVYATQAPGDAVVLGKAFLSQVYLFVD</sequence>